<gene>
    <name evidence="1" type="ORF">hbim_03535</name>
</gene>
<evidence type="ECO:0000313" key="1">
    <source>
        <dbReference type="EMBL" id="BDY29597.1"/>
    </source>
</evidence>
<dbReference type="SUPFAM" id="SSF88659">
    <property type="entry name" value="Sigma3 and sigma4 domains of RNA polymerase sigma factors"/>
    <property type="match status" value="1"/>
</dbReference>
<organism evidence="1 2">
    <name type="scientific">Mycolicibacterium mageritense</name>
    <name type="common">Mycobacterium mageritense</name>
    <dbReference type="NCBI Taxonomy" id="53462"/>
    <lineage>
        <taxon>Bacteria</taxon>
        <taxon>Bacillati</taxon>
        <taxon>Actinomycetota</taxon>
        <taxon>Actinomycetes</taxon>
        <taxon>Mycobacteriales</taxon>
        <taxon>Mycobacteriaceae</taxon>
        <taxon>Mycolicibacterium</taxon>
    </lineage>
</organism>
<dbReference type="AlphaFoldDB" id="A0AAI8TW19"/>
<dbReference type="RefSeq" id="WP_073904804.1">
    <property type="nucleotide sequence ID" value="NZ_AP027452.1"/>
</dbReference>
<sequence length="68" mass="7576">MDAIDADGLSSPDPAVGFRTVRALEELCARLEGVHVANAREQGWSWQEIAEALGVTRQAVHKKYNRRK</sequence>
<dbReference type="Pfam" id="PF13384">
    <property type="entry name" value="HTH_23"/>
    <property type="match status" value="1"/>
</dbReference>
<proteinExistence type="predicted"/>
<reference evidence="1" key="1">
    <citation type="submission" date="2023-03" db="EMBL/GenBank/DDBJ databases">
        <title>Draft genome sequence of a Mycolicibacterium mageritense strain H4_3_1 isolated from a hybrid biological-inorganic system reactor.</title>
        <authorList>
            <person name="Feng X."/>
            <person name="Kazama D."/>
            <person name="Sato K."/>
            <person name="Kobayashi H."/>
        </authorList>
    </citation>
    <scope>NUCLEOTIDE SEQUENCE</scope>
    <source>
        <strain evidence="1">H4_3_1</strain>
    </source>
</reference>
<dbReference type="InterPro" id="IPR036388">
    <property type="entry name" value="WH-like_DNA-bd_sf"/>
</dbReference>
<evidence type="ECO:0008006" key="3">
    <source>
        <dbReference type="Google" id="ProtNLM"/>
    </source>
</evidence>
<protein>
    <recommendedName>
        <fullName evidence="3">RNA polymerase subunit sigma-70</fullName>
    </recommendedName>
</protein>
<dbReference type="EMBL" id="AP027452">
    <property type="protein sequence ID" value="BDY29597.1"/>
    <property type="molecule type" value="Genomic_DNA"/>
</dbReference>
<accession>A0AAI8TW19</accession>
<dbReference type="InterPro" id="IPR013324">
    <property type="entry name" value="RNA_pol_sigma_r3/r4-like"/>
</dbReference>
<dbReference type="Proteomes" id="UP001241092">
    <property type="component" value="Chromosome"/>
</dbReference>
<dbReference type="Gene3D" id="1.10.10.10">
    <property type="entry name" value="Winged helix-like DNA-binding domain superfamily/Winged helix DNA-binding domain"/>
    <property type="match status" value="1"/>
</dbReference>
<name>A0AAI8TW19_MYCME</name>
<evidence type="ECO:0000313" key="2">
    <source>
        <dbReference type="Proteomes" id="UP001241092"/>
    </source>
</evidence>